<evidence type="ECO:0000313" key="7">
    <source>
        <dbReference type="EMBL" id="SVB23719.1"/>
    </source>
</evidence>
<gene>
    <name evidence="7" type="ORF">METZ01_LOCUS176573</name>
</gene>
<evidence type="ECO:0000256" key="2">
    <source>
        <dbReference type="ARBA" id="ARBA00005336"/>
    </source>
</evidence>
<dbReference type="EC" id="3.2.1.52" evidence="3"/>
<accession>A0A382CCY2</accession>
<organism evidence="7">
    <name type="scientific">marine metagenome</name>
    <dbReference type="NCBI Taxonomy" id="408172"/>
    <lineage>
        <taxon>unclassified sequences</taxon>
        <taxon>metagenomes</taxon>
        <taxon>ecological metagenomes</taxon>
    </lineage>
</organism>
<protein>
    <recommendedName>
        <fullName evidence="3">beta-N-acetylhexosaminidase</fullName>
        <ecNumber evidence="3">3.2.1.52</ecNumber>
    </recommendedName>
</protein>
<dbReference type="InterPro" id="IPR017853">
    <property type="entry name" value="GH"/>
</dbReference>
<comment type="similarity">
    <text evidence="2">Belongs to the glycosyl hydrolase 3 family.</text>
</comment>
<evidence type="ECO:0000259" key="6">
    <source>
        <dbReference type="Pfam" id="PF00933"/>
    </source>
</evidence>
<dbReference type="PANTHER" id="PTHR30480">
    <property type="entry name" value="BETA-HEXOSAMINIDASE-RELATED"/>
    <property type="match status" value="1"/>
</dbReference>
<dbReference type="AlphaFoldDB" id="A0A382CCY2"/>
<dbReference type="PANTHER" id="PTHR30480:SF13">
    <property type="entry name" value="BETA-HEXOSAMINIDASE"/>
    <property type="match status" value="1"/>
</dbReference>
<feature type="domain" description="Glycoside hydrolase family 3 N-terminal" evidence="6">
    <location>
        <begin position="1"/>
        <end position="83"/>
    </location>
</feature>
<evidence type="ECO:0000256" key="1">
    <source>
        <dbReference type="ARBA" id="ARBA00001231"/>
    </source>
</evidence>
<dbReference type="Pfam" id="PF00933">
    <property type="entry name" value="Glyco_hydro_3"/>
    <property type="match status" value="1"/>
</dbReference>
<dbReference type="GO" id="GO:0009254">
    <property type="term" value="P:peptidoglycan turnover"/>
    <property type="evidence" value="ECO:0007669"/>
    <property type="project" value="TreeGrafter"/>
</dbReference>
<dbReference type="InterPro" id="IPR036962">
    <property type="entry name" value="Glyco_hydro_3_N_sf"/>
</dbReference>
<evidence type="ECO:0000256" key="3">
    <source>
        <dbReference type="ARBA" id="ARBA00012663"/>
    </source>
</evidence>
<dbReference type="InterPro" id="IPR001764">
    <property type="entry name" value="Glyco_hydro_3_N"/>
</dbReference>
<dbReference type="EMBL" id="UINC01033831">
    <property type="protein sequence ID" value="SVB23719.1"/>
    <property type="molecule type" value="Genomic_DNA"/>
</dbReference>
<dbReference type="Gene3D" id="3.20.20.300">
    <property type="entry name" value="Glycoside hydrolase, family 3, N-terminal domain"/>
    <property type="match status" value="1"/>
</dbReference>
<dbReference type="GO" id="GO:0004563">
    <property type="term" value="F:beta-N-acetylhexosaminidase activity"/>
    <property type="evidence" value="ECO:0007669"/>
    <property type="project" value="UniProtKB-EC"/>
</dbReference>
<keyword evidence="5" id="KW-0326">Glycosidase</keyword>
<evidence type="ECO:0000256" key="4">
    <source>
        <dbReference type="ARBA" id="ARBA00022801"/>
    </source>
</evidence>
<dbReference type="GO" id="GO:0005975">
    <property type="term" value="P:carbohydrate metabolic process"/>
    <property type="evidence" value="ECO:0007669"/>
    <property type="project" value="InterPro"/>
</dbReference>
<sequence>KMGFNGVVISDDPVMKAISDNYSWEETLELMVIAGNDIICLGNNLMPYRENLIPESIETIISLVDEGKIPSDRIEKSYRRILNMKSMIA</sequence>
<name>A0A382CCY2_9ZZZZ</name>
<evidence type="ECO:0000256" key="5">
    <source>
        <dbReference type="ARBA" id="ARBA00023295"/>
    </source>
</evidence>
<feature type="non-terminal residue" evidence="7">
    <location>
        <position position="1"/>
    </location>
</feature>
<proteinExistence type="inferred from homology"/>
<dbReference type="SUPFAM" id="SSF51445">
    <property type="entry name" value="(Trans)glycosidases"/>
    <property type="match status" value="1"/>
</dbReference>
<dbReference type="InterPro" id="IPR050226">
    <property type="entry name" value="NagZ_Beta-hexosaminidase"/>
</dbReference>
<reference evidence="7" key="1">
    <citation type="submission" date="2018-05" db="EMBL/GenBank/DDBJ databases">
        <authorList>
            <person name="Lanie J.A."/>
            <person name="Ng W.-L."/>
            <person name="Kazmierczak K.M."/>
            <person name="Andrzejewski T.M."/>
            <person name="Davidsen T.M."/>
            <person name="Wayne K.J."/>
            <person name="Tettelin H."/>
            <person name="Glass J.I."/>
            <person name="Rusch D."/>
            <person name="Podicherti R."/>
            <person name="Tsui H.-C.T."/>
            <person name="Winkler M.E."/>
        </authorList>
    </citation>
    <scope>NUCLEOTIDE SEQUENCE</scope>
</reference>
<comment type="catalytic activity">
    <reaction evidence="1">
        <text>Hydrolysis of terminal non-reducing N-acetyl-D-hexosamine residues in N-acetyl-beta-D-hexosaminides.</text>
        <dbReference type="EC" id="3.2.1.52"/>
    </reaction>
</comment>
<keyword evidence="4" id="KW-0378">Hydrolase</keyword>